<accession>A0A3E2BN24</accession>
<dbReference type="AlphaFoldDB" id="A0A3E2BN24"/>
<organism evidence="1 2">
    <name type="scientific">Candidatus Saccharicenans subterraneus</name>
    <dbReference type="NCBI Taxonomy" id="2508984"/>
    <lineage>
        <taxon>Bacteria</taxon>
        <taxon>Candidatus Aminicenantota</taxon>
        <taxon>Candidatus Aminicenantia</taxon>
        <taxon>Candidatus Aminicenantales</taxon>
        <taxon>Candidatus Saccharicenantaceae</taxon>
        <taxon>Candidatus Saccharicenans</taxon>
    </lineage>
</organism>
<comment type="caution">
    <text evidence="1">The sequence shown here is derived from an EMBL/GenBank/DDBJ whole genome shotgun (WGS) entry which is preliminary data.</text>
</comment>
<dbReference type="Proteomes" id="UP000257323">
    <property type="component" value="Unassembled WGS sequence"/>
</dbReference>
<evidence type="ECO:0000313" key="2">
    <source>
        <dbReference type="Proteomes" id="UP000257323"/>
    </source>
</evidence>
<protein>
    <submittedName>
        <fullName evidence="1">Uncharacterized protein</fullName>
    </submittedName>
</protein>
<dbReference type="EMBL" id="QUAH01000005">
    <property type="protein sequence ID" value="RFT16037.1"/>
    <property type="molecule type" value="Genomic_DNA"/>
</dbReference>
<name>A0A3E2BN24_9BACT</name>
<sequence>MEWDPAPWMMRNPGPAILGPDPAPIGIGSPVTANSPRDPDITVGIIINPVAIVTEIVEDVGDGNFAVNWSSGSGWRLVGPDPPVSGLIIGYVHDAARSQENQRKDEAKLFHLVLPLIK</sequence>
<proteinExistence type="predicted"/>
<evidence type="ECO:0000313" key="1">
    <source>
        <dbReference type="EMBL" id="RFT16037.1"/>
    </source>
</evidence>
<reference evidence="1 2" key="1">
    <citation type="submission" date="2018-08" db="EMBL/GenBank/DDBJ databases">
        <title>Genome analysis of the thermophilic bacterium of the candidate phylum Aminicenantes from deep subsurface aquifer revealed its physiology and ecological role.</title>
        <authorList>
            <person name="Kadnikov V.V."/>
            <person name="Mardanov A.V."/>
            <person name="Beletsky A.V."/>
            <person name="Karnachuk O.V."/>
            <person name="Ravin N.V."/>
        </authorList>
    </citation>
    <scope>NUCLEOTIDE SEQUENCE [LARGE SCALE GENOMIC DNA]</scope>
    <source>
        <strain evidence="1">BY38</strain>
    </source>
</reference>
<gene>
    <name evidence="1" type="ORF">OP8BY_2043</name>
</gene>